<dbReference type="Gene3D" id="3.40.50.620">
    <property type="entry name" value="HUPs"/>
    <property type="match status" value="1"/>
</dbReference>
<evidence type="ECO:0000259" key="9">
    <source>
        <dbReference type="PROSITE" id="PS51278"/>
    </source>
</evidence>
<dbReference type="InterPro" id="IPR051786">
    <property type="entry name" value="ASN_synthetase/amidase"/>
</dbReference>
<sequence>MCGIAGWVDFERDLRDDPRTLAAMTATMSCRGPDDEGTWTDEHAALGHRRLSVIDLEGGRQPMVAEEDGRELACLTYSGEIYNFRELRAELASRGHRFRTRSDTEVLLRGYLEWGESVVDRLNGMFAFALWDVRSQELFLIRDRMGVKPLYYFPLPHGVLFGSEPKAILAHPDVPRRLDADGLREVLEMVKTPEQAVFSGMYEVRPGHVVRVRRGGLTKRCYWALEAREHTDDLDTTISTVRGLLEDIVERQLISDVPLCSLLSGGLDSSAITALAAKGLAAQGAGPVRSFSVDFATHGKEFVVDHLRGTADAPFVRDLAAHVGADHSEIVLESAEMADPALRAAVLRAVDLPPAYWGDMWPSLYRLFQAVRERSTVALSGESADEVFGGYRWFFDPEAVEGDVFPWLASATRAFFDDKTLFDQGLLQKLNMPDFLRGSFAQAMGESPTLAGESATDRRMRQLSYVNLTRFVQALLDRKDRMSMAVGLEVRVPFCDHRLVDYVFNVPWEMKTFDGREKSLLRAATADLLPASIVERSKSPYPTTQDPEYDRALRKGLADVLADPASPVLPLLDGPATRRLLGREVGDTSPQQSRTGIELALGLNSWLSAYDVTLDM</sequence>
<evidence type="ECO:0000256" key="2">
    <source>
        <dbReference type="ARBA" id="ARBA00005752"/>
    </source>
</evidence>
<comment type="similarity">
    <text evidence="2">Belongs to the asparagine synthetase family.</text>
</comment>
<evidence type="ECO:0000256" key="6">
    <source>
        <dbReference type="ARBA" id="ARBA00022888"/>
    </source>
</evidence>
<dbReference type="EMBL" id="BAAAHB010000076">
    <property type="protein sequence ID" value="GAA0482646.1"/>
    <property type="molecule type" value="Genomic_DNA"/>
</dbReference>
<keyword evidence="6" id="KW-0061">Asparagine biosynthesis</keyword>
<dbReference type="Gene3D" id="3.60.20.10">
    <property type="entry name" value="Glutamine Phosphoribosylpyrophosphate, subunit 1, domain 1"/>
    <property type="match status" value="1"/>
</dbReference>
<dbReference type="CDD" id="cd00712">
    <property type="entry name" value="AsnB"/>
    <property type="match status" value="1"/>
</dbReference>
<keyword evidence="11" id="KW-1185">Reference proteome</keyword>
<protein>
    <recommendedName>
        <fullName evidence="3">asparagine synthase (glutamine-hydrolyzing)</fullName>
        <ecNumber evidence="3">6.3.5.4</ecNumber>
    </recommendedName>
</protein>
<dbReference type="InterPro" id="IPR033738">
    <property type="entry name" value="AsnB_N"/>
</dbReference>
<comment type="catalytic activity">
    <reaction evidence="8">
        <text>L-aspartate + L-glutamine + ATP + H2O = L-asparagine + L-glutamate + AMP + diphosphate + H(+)</text>
        <dbReference type="Rhea" id="RHEA:12228"/>
        <dbReference type="ChEBI" id="CHEBI:15377"/>
        <dbReference type="ChEBI" id="CHEBI:15378"/>
        <dbReference type="ChEBI" id="CHEBI:29985"/>
        <dbReference type="ChEBI" id="CHEBI:29991"/>
        <dbReference type="ChEBI" id="CHEBI:30616"/>
        <dbReference type="ChEBI" id="CHEBI:33019"/>
        <dbReference type="ChEBI" id="CHEBI:58048"/>
        <dbReference type="ChEBI" id="CHEBI:58359"/>
        <dbReference type="ChEBI" id="CHEBI:456215"/>
        <dbReference type="EC" id="6.3.5.4"/>
    </reaction>
</comment>
<evidence type="ECO:0000256" key="1">
    <source>
        <dbReference type="ARBA" id="ARBA00005187"/>
    </source>
</evidence>
<evidence type="ECO:0000256" key="7">
    <source>
        <dbReference type="ARBA" id="ARBA00022962"/>
    </source>
</evidence>
<evidence type="ECO:0000256" key="8">
    <source>
        <dbReference type="ARBA" id="ARBA00048741"/>
    </source>
</evidence>
<evidence type="ECO:0000256" key="5">
    <source>
        <dbReference type="ARBA" id="ARBA00022840"/>
    </source>
</evidence>
<dbReference type="SUPFAM" id="SSF56235">
    <property type="entry name" value="N-terminal nucleophile aminohydrolases (Ntn hydrolases)"/>
    <property type="match status" value="1"/>
</dbReference>
<dbReference type="SUPFAM" id="SSF52402">
    <property type="entry name" value="Adenine nucleotide alpha hydrolases-like"/>
    <property type="match status" value="1"/>
</dbReference>
<dbReference type="RefSeq" id="WP_344094917.1">
    <property type="nucleotide sequence ID" value="NZ_BAAAHB010000076.1"/>
</dbReference>
<reference evidence="10 11" key="1">
    <citation type="journal article" date="2019" name="Int. J. Syst. Evol. Microbiol.">
        <title>The Global Catalogue of Microorganisms (GCM) 10K type strain sequencing project: providing services to taxonomists for standard genome sequencing and annotation.</title>
        <authorList>
            <consortium name="The Broad Institute Genomics Platform"/>
            <consortium name="The Broad Institute Genome Sequencing Center for Infectious Disease"/>
            <person name="Wu L."/>
            <person name="Ma J."/>
        </authorList>
    </citation>
    <scope>NUCLEOTIDE SEQUENCE [LARGE SCALE GENOMIC DNA]</scope>
    <source>
        <strain evidence="10 11">JCM 10649</strain>
    </source>
</reference>
<dbReference type="PIRSF" id="PIRSF001589">
    <property type="entry name" value="Asn_synthetase_glu-h"/>
    <property type="match status" value="1"/>
</dbReference>
<proteinExistence type="inferred from homology"/>
<comment type="pathway">
    <text evidence="1">Amino-acid biosynthesis; L-asparagine biosynthesis; L-asparagine from L-aspartate (L-Gln route): step 1/1.</text>
</comment>
<evidence type="ECO:0000256" key="3">
    <source>
        <dbReference type="ARBA" id="ARBA00012737"/>
    </source>
</evidence>
<dbReference type="NCBIfam" id="TIGR01536">
    <property type="entry name" value="asn_synth_AEB"/>
    <property type="match status" value="1"/>
</dbReference>
<dbReference type="InterPro" id="IPR017932">
    <property type="entry name" value="GATase_2_dom"/>
</dbReference>
<name>A0ABN1ARX9_9ACTN</name>
<evidence type="ECO:0000256" key="4">
    <source>
        <dbReference type="ARBA" id="ARBA00022741"/>
    </source>
</evidence>
<dbReference type="InterPro" id="IPR029055">
    <property type="entry name" value="Ntn_hydrolases_N"/>
</dbReference>
<evidence type="ECO:0000313" key="10">
    <source>
        <dbReference type="EMBL" id="GAA0482646.1"/>
    </source>
</evidence>
<dbReference type="PANTHER" id="PTHR43284">
    <property type="entry name" value="ASPARAGINE SYNTHETASE (GLUTAMINE-HYDROLYZING)"/>
    <property type="match status" value="1"/>
</dbReference>
<comment type="caution">
    <text evidence="10">The sequence shown here is derived from an EMBL/GenBank/DDBJ whole genome shotgun (WGS) entry which is preliminary data.</text>
</comment>
<accession>A0ABN1ARX9</accession>
<gene>
    <name evidence="10" type="primary">asnB_4</name>
    <name evidence="10" type="ORF">GCM10009544_50710</name>
</gene>
<organism evidence="10 11">
    <name type="scientific">Streptomyces stramineus</name>
    <dbReference type="NCBI Taxonomy" id="173861"/>
    <lineage>
        <taxon>Bacteria</taxon>
        <taxon>Bacillati</taxon>
        <taxon>Actinomycetota</taxon>
        <taxon>Actinomycetes</taxon>
        <taxon>Kitasatosporales</taxon>
        <taxon>Streptomycetaceae</taxon>
        <taxon>Streptomyces</taxon>
    </lineage>
</organism>
<evidence type="ECO:0000313" key="11">
    <source>
        <dbReference type="Proteomes" id="UP001499895"/>
    </source>
</evidence>
<dbReference type="Pfam" id="PF00733">
    <property type="entry name" value="Asn_synthase"/>
    <property type="match status" value="1"/>
</dbReference>
<keyword evidence="7" id="KW-0315">Glutamine amidotransferase</keyword>
<keyword evidence="4" id="KW-0547">Nucleotide-binding</keyword>
<dbReference type="InterPro" id="IPR006426">
    <property type="entry name" value="Asn_synth_AEB"/>
</dbReference>
<dbReference type="Proteomes" id="UP001499895">
    <property type="component" value="Unassembled WGS sequence"/>
</dbReference>
<dbReference type="CDD" id="cd01991">
    <property type="entry name" value="Asn_synthase_B_C"/>
    <property type="match status" value="1"/>
</dbReference>
<keyword evidence="5" id="KW-0067">ATP-binding</keyword>
<dbReference type="InterPro" id="IPR014729">
    <property type="entry name" value="Rossmann-like_a/b/a_fold"/>
</dbReference>
<dbReference type="PANTHER" id="PTHR43284:SF1">
    <property type="entry name" value="ASPARAGINE SYNTHETASE"/>
    <property type="match status" value="1"/>
</dbReference>
<dbReference type="Pfam" id="PF13537">
    <property type="entry name" value="GATase_7"/>
    <property type="match status" value="1"/>
</dbReference>
<feature type="domain" description="Glutamine amidotransferase type-2" evidence="9">
    <location>
        <begin position="2"/>
        <end position="215"/>
    </location>
</feature>
<keyword evidence="6" id="KW-0028">Amino-acid biosynthesis</keyword>
<dbReference type="PROSITE" id="PS51278">
    <property type="entry name" value="GATASE_TYPE_2"/>
    <property type="match status" value="1"/>
</dbReference>
<dbReference type="EC" id="6.3.5.4" evidence="3"/>
<dbReference type="InterPro" id="IPR001962">
    <property type="entry name" value="Asn_synthase"/>
</dbReference>